<reference evidence="1" key="1">
    <citation type="submission" date="2018-01" db="EMBL/GenBank/DDBJ databases">
        <authorList>
            <person name="Krukenberg V."/>
        </authorList>
    </citation>
    <scope>NUCLEOTIDE SEQUENCE</scope>
    <source>
        <strain evidence="1">E20ANME2</strain>
    </source>
</reference>
<name>A0AC61L2R3_9EURY</name>
<dbReference type="EMBL" id="PQXF01000013">
    <property type="protein sequence ID" value="PXF60647.1"/>
    <property type="molecule type" value="Genomic_DNA"/>
</dbReference>
<gene>
    <name evidence="1" type="ORF">C4B59_08220</name>
</gene>
<organism evidence="1 2">
    <name type="scientific">Candidatus Methanogaster sp</name>
    <dbReference type="NCBI Taxonomy" id="3386292"/>
    <lineage>
        <taxon>Archaea</taxon>
        <taxon>Methanobacteriati</taxon>
        <taxon>Methanobacteriota</taxon>
        <taxon>Stenosarchaea group</taxon>
        <taxon>Methanomicrobia</taxon>
        <taxon>Methanosarcinales</taxon>
        <taxon>ANME-2 cluster</taxon>
        <taxon>Candidatus Methanogasteraceae</taxon>
        <taxon>Candidatus Methanogaster</taxon>
    </lineage>
</organism>
<protein>
    <submittedName>
        <fullName evidence="1">Flavin reductase</fullName>
    </submittedName>
</protein>
<accession>A0AC61L2R3</accession>
<comment type="caution">
    <text evidence="1">The sequence shown here is derived from an EMBL/GenBank/DDBJ whole genome shotgun (WGS) entry which is preliminary data.</text>
</comment>
<evidence type="ECO:0000313" key="2">
    <source>
        <dbReference type="Proteomes" id="UP000248329"/>
    </source>
</evidence>
<evidence type="ECO:0000313" key="1">
    <source>
        <dbReference type="EMBL" id="PXF60647.1"/>
    </source>
</evidence>
<proteinExistence type="predicted"/>
<dbReference type="Proteomes" id="UP000248329">
    <property type="component" value="Unassembled WGS sequence"/>
</dbReference>
<sequence length="174" mass="19058">MNRKALHLLSYGLYAVTSTDGEAINGQIVNTVMQVASRPPTIAVAINKENLTCEYIRKSRVFTASVLGTDAPMEVIGRFGFRSGRDIDKFEIVRYKTGTTGAPVVLDHTLAYIEVAVAQEVDVGTHILFIGEVVDADILKEGEPMTYAYYHRVKGGKTPDKATVYIGDEDGLEE</sequence>